<feature type="domain" description="Mechanosensitive ion channel MscS" evidence="8">
    <location>
        <begin position="188"/>
        <end position="257"/>
    </location>
</feature>
<dbReference type="InterPro" id="IPR010920">
    <property type="entry name" value="LSM_dom_sf"/>
</dbReference>
<keyword evidence="6 7" id="KW-0472">Membrane</keyword>
<accession>A0A1A6C8J8</accession>
<evidence type="ECO:0000256" key="7">
    <source>
        <dbReference type="SAM" id="Phobius"/>
    </source>
</evidence>
<reference evidence="11 12" key="1">
    <citation type="journal article" date="2014" name="Genome Announc.">
        <title>Draft Genome Sequence of the Iron-Oxidizing, Acidophilic, and Halotolerant 'Thiobacillus prosperus' Type Strain DSM 5130.</title>
        <authorList>
            <person name="Ossandon F.J."/>
            <person name="Cardenas J.P."/>
            <person name="Corbett M."/>
            <person name="Quatrini R."/>
            <person name="Holmes D.S."/>
            <person name="Watkin E."/>
        </authorList>
    </citation>
    <scope>NUCLEOTIDE SEQUENCE [LARGE SCALE GENOMIC DNA]</scope>
    <source>
        <strain evidence="11 12">DSM 5130</strain>
    </source>
</reference>
<evidence type="ECO:0000313" key="12">
    <source>
        <dbReference type="Proteomes" id="UP000029273"/>
    </source>
</evidence>
<dbReference type="SUPFAM" id="SSF82689">
    <property type="entry name" value="Mechanosensitive channel protein MscS (YggB), C-terminal domain"/>
    <property type="match status" value="1"/>
</dbReference>
<feature type="transmembrane region" description="Helical" evidence="7">
    <location>
        <begin position="72"/>
        <end position="88"/>
    </location>
</feature>
<organism evidence="11 12">
    <name type="scientific">Acidihalobacter prosperus</name>
    <dbReference type="NCBI Taxonomy" id="160660"/>
    <lineage>
        <taxon>Bacteria</taxon>
        <taxon>Pseudomonadati</taxon>
        <taxon>Pseudomonadota</taxon>
        <taxon>Gammaproteobacteria</taxon>
        <taxon>Chromatiales</taxon>
        <taxon>Ectothiorhodospiraceae</taxon>
        <taxon>Acidihalobacter</taxon>
    </lineage>
</organism>
<dbReference type="GO" id="GO:0005886">
    <property type="term" value="C:plasma membrane"/>
    <property type="evidence" value="ECO:0007669"/>
    <property type="project" value="UniProtKB-SubCell"/>
</dbReference>
<evidence type="ECO:0000259" key="10">
    <source>
        <dbReference type="Pfam" id="PF21088"/>
    </source>
</evidence>
<keyword evidence="4 7" id="KW-0812">Transmembrane</keyword>
<evidence type="ECO:0000313" key="11">
    <source>
        <dbReference type="EMBL" id="OBS10893.1"/>
    </source>
</evidence>
<dbReference type="STRING" id="160660.BJI67_08310"/>
<dbReference type="InterPro" id="IPR049142">
    <property type="entry name" value="MS_channel_1st"/>
</dbReference>
<dbReference type="InterPro" id="IPR011066">
    <property type="entry name" value="MscS_channel_C_sf"/>
</dbReference>
<dbReference type="Pfam" id="PF00924">
    <property type="entry name" value="MS_channel_2nd"/>
    <property type="match status" value="1"/>
</dbReference>
<feature type="domain" description="Mechanosensitive ion channel transmembrane helices 2/3" evidence="10">
    <location>
        <begin position="147"/>
        <end position="186"/>
    </location>
</feature>
<evidence type="ECO:0000256" key="3">
    <source>
        <dbReference type="ARBA" id="ARBA00022475"/>
    </source>
</evidence>
<comment type="similarity">
    <text evidence="2">Belongs to the MscS (TC 1.A.23) family.</text>
</comment>
<keyword evidence="12" id="KW-1185">Reference proteome</keyword>
<dbReference type="EMBL" id="JQSG02000001">
    <property type="protein sequence ID" value="OBS10893.1"/>
    <property type="molecule type" value="Genomic_DNA"/>
</dbReference>
<dbReference type="Proteomes" id="UP000029273">
    <property type="component" value="Unassembled WGS sequence"/>
</dbReference>
<feature type="transmembrane region" description="Helical" evidence="7">
    <location>
        <begin position="20"/>
        <end position="40"/>
    </location>
</feature>
<keyword evidence="3" id="KW-1003">Cell membrane</keyword>
<dbReference type="SUPFAM" id="SSF50182">
    <property type="entry name" value="Sm-like ribonucleoproteins"/>
    <property type="match status" value="1"/>
</dbReference>
<evidence type="ECO:0000259" key="8">
    <source>
        <dbReference type="Pfam" id="PF00924"/>
    </source>
</evidence>
<evidence type="ECO:0000256" key="6">
    <source>
        <dbReference type="ARBA" id="ARBA00023136"/>
    </source>
</evidence>
<proteinExistence type="inferred from homology"/>
<dbReference type="Pfam" id="PF21082">
    <property type="entry name" value="MS_channel_3rd"/>
    <property type="match status" value="1"/>
</dbReference>
<dbReference type="InterPro" id="IPR023408">
    <property type="entry name" value="MscS_beta-dom_sf"/>
</dbReference>
<evidence type="ECO:0000256" key="4">
    <source>
        <dbReference type="ARBA" id="ARBA00022692"/>
    </source>
</evidence>
<feature type="domain" description="Mechanosensitive ion channel MscS C-terminal" evidence="9">
    <location>
        <begin position="280"/>
        <end position="350"/>
    </location>
</feature>
<keyword evidence="5 7" id="KW-1133">Transmembrane helix</keyword>
<feature type="transmembrane region" description="Helical" evidence="7">
    <location>
        <begin position="94"/>
        <end position="115"/>
    </location>
</feature>
<dbReference type="InterPro" id="IPR045042">
    <property type="entry name" value="YnaI-like"/>
</dbReference>
<dbReference type="AlphaFoldDB" id="A0A1A6C8J8"/>
<dbReference type="InterPro" id="IPR011014">
    <property type="entry name" value="MscS_channel_TM-2"/>
</dbReference>
<comment type="caution">
    <text evidence="11">The sequence shown here is derived from an EMBL/GenBank/DDBJ whole genome shotgun (WGS) entry which is preliminary data.</text>
</comment>
<name>A0A1A6C8J8_9GAMM</name>
<gene>
    <name evidence="11" type="ORF">Thpro_020609</name>
</gene>
<comment type="subcellular location">
    <subcellularLocation>
        <location evidence="1">Cell membrane</location>
        <topology evidence="1">Multi-pass membrane protein</topology>
    </subcellularLocation>
</comment>
<evidence type="ECO:0000256" key="1">
    <source>
        <dbReference type="ARBA" id="ARBA00004651"/>
    </source>
</evidence>
<dbReference type="SUPFAM" id="SSF82861">
    <property type="entry name" value="Mechanosensitive channel protein MscS (YggB), transmembrane region"/>
    <property type="match status" value="1"/>
</dbReference>
<protein>
    <submittedName>
        <fullName evidence="11">Mechanosensitive ion channel protein MscS</fullName>
    </submittedName>
</protein>
<dbReference type="RefSeq" id="WP_038086606.1">
    <property type="nucleotide sequence ID" value="NZ_JQSG02000001.1"/>
</dbReference>
<dbReference type="PANTHER" id="PTHR43634:SF2">
    <property type="entry name" value="LOW CONDUCTANCE MECHANOSENSITIVE CHANNEL YNAI"/>
    <property type="match status" value="1"/>
</dbReference>
<dbReference type="Gene3D" id="1.10.287.1260">
    <property type="match status" value="1"/>
</dbReference>
<dbReference type="InterPro" id="IPR006685">
    <property type="entry name" value="MscS_channel_2nd"/>
</dbReference>
<dbReference type="Gene3D" id="2.30.30.60">
    <property type="match status" value="1"/>
</dbReference>
<evidence type="ECO:0000256" key="2">
    <source>
        <dbReference type="ARBA" id="ARBA00008017"/>
    </source>
</evidence>
<dbReference type="PANTHER" id="PTHR43634">
    <property type="entry name" value="OW CONDUCTANCE MECHANOSENSITIVE CHANNEL"/>
    <property type="match status" value="1"/>
</dbReference>
<dbReference type="Pfam" id="PF21088">
    <property type="entry name" value="MS_channel_1st"/>
    <property type="match status" value="1"/>
</dbReference>
<dbReference type="PROSITE" id="PS01246">
    <property type="entry name" value="UPF0003"/>
    <property type="match status" value="1"/>
</dbReference>
<evidence type="ECO:0000259" key="9">
    <source>
        <dbReference type="Pfam" id="PF21082"/>
    </source>
</evidence>
<dbReference type="Gene3D" id="3.30.70.100">
    <property type="match status" value="1"/>
</dbReference>
<evidence type="ECO:0000256" key="5">
    <source>
        <dbReference type="ARBA" id="ARBA00022989"/>
    </source>
</evidence>
<dbReference type="GO" id="GO:0008381">
    <property type="term" value="F:mechanosensitive monoatomic ion channel activity"/>
    <property type="evidence" value="ECO:0007669"/>
    <property type="project" value="UniProtKB-ARBA"/>
</dbReference>
<dbReference type="InterPro" id="IPR049278">
    <property type="entry name" value="MS_channel_C"/>
</dbReference>
<sequence length="372" mass="40937">MDWHQIVQMASSFMQRHDMAGWVLQVFLVVFAAVTANMLVGRLLDRLGRQTAKTRNIWDDALVNAARRPLRLLVWVIGIGFAGDIILHDTGATLFTAVNPLRTVGVIGSLVWFVVRFAQEIELGLVEHRQARGEPVDLTTVKAMGRLVRASVLITGALIALQSLGFSVSGVLAFGGIGGIAIGFAARDILANFFGGLMLYLDRPFAVGDWISSPDRDIEGTVEDIGWRLTRIRRFDKRPVYVPNSMFASMAVVNPSRMSHRRIYETIGIRYDDLAAMGPIVAEVESMLRARDDIDTTQTLMVYFSAFNQSSCDFMVYCFTRTTAWAEYLAVKQDVLLKIADIVDTHGAQIAFPTRTLHLASAPAGVPVGSGA</sequence>
<dbReference type="InterPro" id="IPR006686">
    <property type="entry name" value="MscS_channel_CS"/>
</dbReference>